<dbReference type="AlphaFoldDB" id="A0A146F379"/>
<evidence type="ECO:0000313" key="2">
    <source>
        <dbReference type="EMBL" id="GAT20587.1"/>
    </source>
</evidence>
<evidence type="ECO:0000313" key="3">
    <source>
        <dbReference type="Proteomes" id="UP000075230"/>
    </source>
</evidence>
<organism evidence="2 3">
    <name type="scientific">Aspergillus kawachii</name>
    <name type="common">White koji mold</name>
    <name type="synonym">Aspergillus awamori var. kawachi</name>
    <dbReference type="NCBI Taxonomy" id="1069201"/>
    <lineage>
        <taxon>Eukaryota</taxon>
        <taxon>Fungi</taxon>
        <taxon>Dikarya</taxon>
        <taxon>Ascomycota</taxon>
        <taxon>Pezizomycotina</taxon>
        <taxon>Eurotiomycetes</taxon>
        <taxon>Eurotiomycetidae</taxon>
        <taxon>Eurotiales</taxon>
        <taxon>Aspergillaceae</taxon>
        <taxon>Aspergillus</taxon>
        <taxon>Aspergillus subgen. Circumdati</taxon>
    </lineage>
</organism>
<dbReference type="Proteomes" id="UP000075230">
    <property type="component" value="Unassembled WGS sequence"/>
</dbReference>
<dbReference type="EMBL" id="BCWF01000008">
    <property type="protein sequence ID" value="GAT20587.1"/>
    <property type="molecule type" value="Genomic_DNA"/>
</dbReference>
<proteinExistence type="predicted"/>
<reference evidence="3" key="2">
    <citation type="submission" date="2016-02" db="EMBL/GenBank/DDBJ databases">
        <title>Genome sequencing of Aspergillus luchuensis NBRC 4314.</title>
        <authorList>
            <person name="Yamada O."/>
        </authorList>
    </citation>
    <scope>NUCLEOTIDE SEQUENCE [LARGE SCALE GENOMIC DNA]</scope>
    <source>
        <strain evidence="3">RIB 2604</strain>
    </source>
</reference>
<gene>
    <name evidence="2" type="ORF">RIB2604_00800570</name>
</gene>
<feature type="region of interest" description="Disordered" evidence="1">
    <location>
        <begin position="33"/>
        <end position="55"/>
    </location>
</feature>
<sequence>MSPSPGAASAIRSHRKRDRWRYIAGMHRGFHHISHGEPCPESAAADENLGRSRRPTDKCDIRFSISCNRIDGA</sequence>
<name>A0A146F379_ASPKA</name>
<comment type="caution">
    <text evidence="2">The sequence shown here is derived from an EMBL/GenBank/DDBJ whole genome shotgun (WGS) entry which is preliminary data.</text>
</comment>
<evidence type="ECO:0000256" key="1">
    <source>
        <dbReference type="SAM" id="MobiDB-lite"/>
    </source>
</evidence>
<reference evidence="2 3" key="1">
    <citation type="journal article" date="2016" name="DNA Res.">
        <title>Genome sequence of Aspergillus luchuensis NBRC 4314.</title>
        <authorList>
            <person name="Yamada O."/>
            <person name="Machida M."/>
            <person name="Hosoyama A."/>
            <person name="Goto M."/>
            <person name="Takahashi T."/>
            <person name="Futagami T."/>
            <person name="Yamagata Y."/>
            <person name="Takeuchi M."/>
            <person name="Kobayashi T."/>
            <person name="Koike H."/>
            <person name="Abe K."/>
            <person name="Asai K."/>
            <person name="Arita M."/>
            <person name="Fujita N."/>
            <person name="Fukuda K."/>
            <person name="Higa K."/>
            <person name="Horikawa H."/>
            <person name="Ishikawa T."/>
            <person name="Jinno K."/>
            <person name="Kato Y."/>
            <person name="Kirimura K."/>
            <person name="Mizutani O."/>
            <person name="Nakasone K."/>
            <person name="Sano M."/>
            <person name="Shiraishi Y."/>
            <person name="Tsukahara M."/>
            <person name="Gomi K."/>
        </authorList>
    </citation>
    <scope>NUCLEOTIDE SEQUENCE [LARGE SCALE GENOMIC DNA]</scope>
    <source>
        <strain evidence="2 3">RIB 2604</strain>
    </source>
</reference>
<accession>A0A146F379</accession>
<protein>
    <submittedName>
        <fullName evidence="2">Similar to An06g01260</fullName>
    </submittedName>
</protein>